<keyword evidence="1" id="KW-0678">Repressor</keyword>
<dbReference type="InterPro" id="IPR050109">
    <property type="entry name" value="HTH-type_TetR-like_transc_reg"/>
</dbReference>
<evidence type="ECO:0000256" key="3">
    <source>
        <dbReference type="ARBA" id="ARBA00023125"/>
    </source>
</evidence>
<gene>
    <name evidence="9" type="ORF">CJ203_02140</name>
</gene>
<evidence type="ECO:0000256" key="5">
    <source>
        <dbReference type="PROSITE-ProRule" id="PRU00335"/>
    </source>
</evidence>
<dbReference type="InterPro" id="IPR009057">
    <property type="entry name" value="Homeodomain-like_sf"/>
</dbReference>
<evidence type="ECO:0000256" key="1">
    <source>
        <dbReference type="ARBA" id="ARBA00022491"/>
    </source>
</evidence>
<dbReference type="InterPro" id="IPR039538">
    <property type="entry name" value="BetI_C"/>
</dbReference>
<dbReference type="PANTHER" id="PTHR30055:SF200">
    <property type="entry name" value="HTH-TYPE TRANSCRIPTIONAL REPRESSOR BDCR"/>
    <property type="match status" value="1"/>
</dbReference>
<reference evidence="9 10" key="1">
    <citation type="submission" date="2017-09" db="EMBL/GenBank/DDBJ databases">
        <title>Bacterial strain isolated from the female urinary microbiota.</title>
        <authorList>
            <person name="Thomas-White K."/>
            <person name="Kumar N."/>
            <person name="Forster S."/>
            <person name="Putonti C."/>
            <person name="Lawley T."/>
            <person name="Wolfe A.J."/>
        </authorList>
    </citation>
    <scope>NUCLEOTIDE SEQUENCE [LARGE SCALE GENOMIC DNA]</scope>
    <source>
        <strain evidence="9 10">UMB0792</strain>
    </source>
</reference>
<feature type="domain" description="HTH tetR-type" evidence="8">
    <location>
        <begin position="85"/>
        <end position="145"/>
    </location>
</feature>
<evidence type="ECO:0000313" key="10">
    <source>
        <dbReference type="Proteomes" id="UP000235836"/>
    </source>
</evidence>
<feature type="domain" description="HTH cro/C1-type" evidence="7">
    <location>
        <begin position="23"/>
        <end position="64"/>
    </location>
</feature>
<keyword evidence="3 5" id="KW-0238">DNA-binding</keyword>
<dbReference type="SUPFAM" id="SSF46689">
    <property type="entry name" value="Homeodomain-like"/>
    <property type="match status" value="1"/>
</dbReference>
<evidence type="ECO:0000256" key="2">
    <source>
        <dbReference type="ARBA" id="ARBA00023015"/>
    </source>
</evidence>
<organism evidence="9 10">
    <name type="scientific">Corynebacterium tuscaniense</name>
    <dbReference type="NCBI Taxonomy" id="302449"/>
    <lineage>
        <taxon>Bacteria</taxon>
        <taxon>Bacillati</taxon>
        <taxon>Actinomycetota</taxon>
        <taxon>Actinomycetes</taxon>
        <taxon>Mycobacteriales</taxon>
        <taxon>Corynebacteriaceae</taxon>
        <taxon>Corynebacterium</taxon>
    </lineage>
</organism>
<dbReference type="SUPFAM" id="SSF47413">
    <property type="entry name" value="lambda repressor-like DNA-binding domains"/>
    <property type="match status" value="1"/>
</dbReference>
<feature type="region of interest" description="Disordered" evidence="6">
    <location>
        <begin position="64"/>
        <end position="83"/>
    </location>
</feature>
<comment type="caution">
    <text evidence="9">The sequence shown here is derived from an EMBL/GenBank/DDBJ whole genome shotgun (WGS) entry which is preliminary data.</text>
</comment>
<name>A0A2N6T7D1_9CORY</name>
<evidence type="ECO:0000259" key="7">
    <source>
        <dbReference type="PROSITE" id="PS50943"/>
    </source>
</evidence>
<dbReference type="InterPro" id="IPR001387">
    <property type="entry name" value="Cro/C1-type_HTH"/>
</dbReference>
<dbReference type="PRINTS" id="PR00455">
    <property type="entry name" value="HTHTETR"/>
</dbReference>
<dbReference type="AlphaFoldDB" id="A0A2N6T7D1"/>
<dbReference type="PROSITE" id="PS50943">
    <property type="entry name" value="HTH_CROC1"/>
    <property type="match status" value="1"/>
</dbReference>
<evidence type="ECO:0000256" key="6">
    <source>
        <dbReference type="SAM" id="MobiDB-lite"/>
    </source>
</evidence>
<dbReference type="Pfam" id="PF00440">
    <property type="entry name" value="TetR_N"/>
    <property type="match status" value="1"/>
</dbReference>
<dbReference type="InterPro" id="IPR001647">
    <property type="entry name" value="HTH_TetR"/>
</dbReference>
<dbReference type="GO" id="GO:0000976">
    <property type="term" value="F:transcription cis-regulatory region binding"/>
    <property type="evidence" value="ECO:0007669"/>
    <property type="project" value="TreeGrafter"/>
</dbReference>
<evidence type="ECO:0000259" key="8">
    <source>
        <dbReference type="PROSITE" id="PS50977"/>
    </source>
</evidence>
<dbReference type="InterPro" id="IPR036271">
    <property type="entry name" value="Tet_transcr_reg_TetR-rel_C_sf"/>
</dbReference>
<dbReference type="PANTHER" id="PTHR30055">
    <property type="entry name" value="HTH-TYPE TRANSCRIPTIONAL REGULATOR RUTR"/>
    <property type="match status" value="1"/>
</dbReference>
<dbReference type="GO" id="GO:0003700">
    <property type="term" value="F:DNA-binding transcription factor activity"/>
    <property type="evidence" value="ECO:0007669"/>
    <property type="project" value="TreeGrafter"/>
</dbReference>
<dbReference type="RefSeq" id="WP_102723362.1">
    <property type="nucleotide sequence ID" value="NZ_JBHRZL010000016.1"/>
</dbReference>
<keyword evidence="2" id="KW-0805">Transcription regulation</keyword>
<dbReference type="Gene3D" id="1.10.357.10">
    <property type="entry name" value="Tetracycline Repressor, domain 2"/>
    <property type="match status" value="1"/>
</dbReference>
<accession>A0A2N6T7D1</accession>
<dbReference type="Proteomes" id="UP000235836">
    <property type="component" value="Unassembled WGS sequence"/>
</dbReference>
<dbReference type="InterPro" id="IPR010982">
    <property type="entry name" value="Lambda_DNA-bd_dom_sf"/>
</dbReference>
<dbReference type="Pfam" id="PF13977">
    <property type="entry name" value="TetR_C_6"/>
    <property type="match status" value="1"/>
</dbReference>
<dbReference type="PROSITE" id="PS50977">
    <property type="entry name" value="HTH_TETR_2"/>
    <property type="match status" value="1"/>
</dbReference>
<dbReference type="CDD" id="cd00093">
    <property type="entry name" value="HTH_XRE"/>
    <property type="match status" value="1"/>
</dbReference>
<proteinExistence type="predicted"/>
<keyword evidence="10" id="KW-1185">Reference proteome</keyword>
<evidence type="ECO:0000256" key="4">
    <source>
        <dbReference type="ARBA" id="ARBA00023163"/>
    </source>
</evidence>
<dbReference type="SUPFAM" id="SSF48498">
    <property type="entry name" value="Tetracyclin repressor-like, C-terminal domain"/>
    <property type="match status" value="1"/>
</dbReference>
<evidence type="ECO:0000313" key="9">
    <source>
        <dbReference type="EMBL" id="PMC65236.1"/>
    </source>
</evidence>
<dbReference type="EMBL" id="PNHG01000002">
    <property type="protein sequence ID" value="PMC65236.1"/>
    <property type="molecule type" value="Genomic_DNA"/>
</dbReference>
<sequence>MVSHSPLSVARDAIAASGYRHNEVAAYLGIDAPKLSKSLSGVRRFSQTELERLAELTGVDVKALRPSPKEGHATPNPRHSGEEFARRQQKIVDGAWPLFTSRGYQAVTIAEIARNAGISTSAVHYYFHSKNDIFIATLDRCSEQAASRRSFVAEIVDPAERLLAFAEVTLDGSPESFCEWTTWAQFWASSVAFEDAKRATAVAYARWQKQMRSIVEDGIATGCFIAHDPESMINAVTAMIDGLGVRMLAGVLSPAAAKDAVTAYLNTWIVQPEARELVSATPTLKENYAP</sequence>
<keyword evidence="4" id="KW-0804">Transcription</keyword>
<dbReference type="Gene3D" id="1.10.260.40">
    <property type="entry name" value="lambda repressor-like DNA-binding domains"/>
    <property type="match status" value="1"/>
</dbReference>
<protein>
    <submittedName>
        <fullName evidence="9">Uncharacterized protein</fullName>
    </submittedName>
</protein>
<feature type="DNA-binding region" description="H-T-H motif" evidence="5">
    <location>
        <begin position="108"/>
        <end position="127"/>
    </location>
</feature>